<dbReference type="InterPro" id="IPR010987">
    <property type="entry name" value="Glutathione-S-Trfase_C-like"/>
</dbReference>
<dbReference type="SFLD" id="SFLDG01152">
    <property type="entry name" value="Main.3:_Omega-_and_Tau-like"/>
    <property type="match status" value="1"/>
</dbReference>
<evidence type="ECO:0000259" key="5">
    <source>
        <dbReference type="PROSITE" id="PS50404"/>
    </source>
</evidence>
<dbReference type="InterPro" id="IPR045073">
    <property type="entry name" value="Omega/Tau-like"/>
</dbReference>
<dbReference type="InterPro" id="IPR036249">
    <property type="entry name" value="Thioredoxin-like_sf"/>
</dbReference>
<dbReference type="FunFam" id="3.40.30.10:FF:000044">
    <property type="entry name" value="Glutathione S-transferase GSTU6"/>
    <property type="match status" value="1"/>
</dbReference>
<dbReference type="GO" id="GO:0004364">
    <property type="term" value="F:glutathione transferase activity"/>
    <property type="evidence" value="ECO:0007669"/>
    <property type="project" value="UniProtKB-EC"/>
</dbReference>
<dbReference type="SUPFAM" id="SSF47616">
    <property type="entry name" value="GST C-terminal domain-like"/>
    <property type="match status" value="1"/>
</dbReference>
<comment type="catalytic activity">
    <reaction evidence="4">
        <text>RX + glutathione = an S-substituted glutathione + a halide anion + H(+)</text>
        <dbReference type="Rhea" id="RHEA:16437"/>
        <dbReference type="ChEBI" id="CHEBI:15378"/>
        <dbReference type="ChEBI" id="CHEBI:16042"/>
        <dbReference type="ChEBI" id="CHEBI:17792"/>
        <dbReference type="ChEBI" id="CHEBI:57925"/>
        <dbReference type="ChEBI" id="CHEBI:90779"/>
        <dbReference type="EC" id="2.5.1.18"/>
    </reaction>
</comment>
<dbReference type="PROSITE" id="PS50404">
    <property type="entry name" value="GST_NTER"/>
    <property type="match status" value="1"/>
</dbReference>
<evidence type="ECO:0000256" key="1">
    <source>
        <dbReference type="ARBA" id="ARBA00012452"/>
    </source>
</evidence>
<reference evidence="7" key="1">
    <citation type="submission" date="2015-07" db="EMBL/GenBank/DDBJ databases">
        <title>Characterization of three tau class Glutathione transferases from Cicer arietinum leaves.</title>
        <authorList>
            <person name="Kontouri K."/>
            <person name="Labrou N."/>
        </authorList>
    </citation>
    <scope>NUCLEOTIDE SEQUENCE</scope>
</reference>
<dbReference type="Gene3D" id="1.20.1050.10">
    <property type="match status" value="1"/>
</dbReference>
<keyword evidence="2 7" id="KW-0808">Transferase</keyword>
<dbReference type="Pfam" id="PF00043">
    <property type="entry name" value="GST_C"/>
    <property type="match status" value="1"/>
</dbReference>
<dbReference type="InterPro" id="IPR004046">
    <property type="entry name" value="GST_C"/>
</dbReference>
<dbReference type="Pfam" id="PF02798">
    <property type="entry name" value="GST_N"/>
    <property type="match status" value="1"/>
</dbReference>
<comment type="similarity">
    <text evidence="3">Belongs to the GST superfamily. Tau family.</text>
</comment>
<evidence type="ECO:0000256" key="2">
    <source>
        <dbReference type="ARBA" id="ARBA00022679"/>
    </source>
</evidence>
<dbReference type="SFLD" id="SFLDG00358">
    <property type="entry name" value="Main_(cytGST)"/>
    <property type="match status" value="1"/>
</dbReference>
<dbReference type="InterPro" id="IPR004045">
    <property type="entry name" value="Glutathione_S-Trfase_N"/>
</dbReference>
<dbReference type="CDD" id="cd03058">
    <property type="entry name" value="GST_N_Tau"/>
    <property type="match status" value="1"/>
</dbReference>
<accession>A0A109XUJ8</accession>
<evidence type="ECO:0000256" key="4">
    <source>
        <dbReference type="ARBA" id="ARBA00047960"/>
    </source>
</evidence>
<dbReference type="GO" id="GO:0006749">
    <property type="term" value="P:glutathione metabolic process"/>
    <property type="evidence" value="ECO:0007669"/>
    <property type="project" value="InterPro"/>
</dbReference>
<sequence>MASNKEEVKLFGMMLSPFVTRVEIGLKLKGVGYKYELEKMGNLSEALINYNPVYKKVPVLVHNEKPVSESLIILEYIDETWKQNPILPSDPYKKALAHFWSKFIDDKFLSAIKKAIFTIDEKERENGIEETEVALQFLENEIKDKFFGGEDIGFVDISAVLIAYWLPIVQEVVGLNLFTHEKFPKLYKWSQDFTNHPIVKETLPSRETLLPYFKARYETFLASK</sequence>
<feature type="domain" description="GST N-terminal" evidence="5">
    <location>
        <begin position="6"/>
        <end position="85"/>
    </location>
</feature>
<evidence type="ECO:0000313" key="7">
    <source>
        <dbReference type="EMBL" id="ALZ41813.1"/>
    </source>
</evidence>
<dbReference type="AlphaFoldDB" id="A0A109XUJ8"/>
<dbReference type="FunFam" id="1.20.1050.10:FF:000012">
    <property type="entry name" value="Tau class glutathione S-transferase"/>
    <property type="match status" value="1"/>
</dbReference>
<dbReference type="CDD" id="cd03185">
    <property type="entry name" value="GST_C_Tau"/>
    <property type="match status" value="1"/>
</dbReference>
<proteinExistence type="evidence at transcript level"/>
<dbReference type="PANTHER" id="PTHR11260">
    <property type="entry name" value="GLUTATHIONE S-TRANSFERASE, GST, SUPERFAMILY, GST DOMAIN CONTAINING"/>
    <property type="match status" value="1"/>
</dbReference>
<dbReference type="PROSITE" id="PS50405">
    <property type="entry name" value="GST_CTER"/>
    <property type="match status" value="1"/>
</dbReference>
<dbReference type="Gene3D" id="3.40.30.10">
    <property type="entry name" value="Glutaredoxin"/>
    <property type="match status" value="1"/>
</dbReference>
<dbReference type="PANTHER" id="PTHR11260:SF712">
    <property type="entry name" value="GLUTATHIONE TRANSFERASE"/>
    <property type="match status" value="1"/>
</dbReference>
<organism evidence="7">
    <name type="scientific">Cicer arietinum</name>
    <name type="common">Chickpea</name>
    <name type="synonym">Garbanzo</name>
    <dbReference type="NCBI Taxonomy" id="3827"/>
    <lineage>
        <taxon>Eukaryota</taxon>
        <taxon>Viridiplantae</taxon>
        <taxon>Streptophyta</taxon>
        <taxon>Embryophyta</taxon>
        <taxon>Tracheophyta</taxon>
        <taxon>Spermatophyta</taxon>
        <taxon>Magnoliopsida</taxon>
        <taxon>eudicotyledons</taxon>
        <taxon>Gunneridae</taxon>
        <taxon>Pentapetalae</taxon>
        <taxon>rosids</taxon>
        <taxon>fabids</taxon>
        <taxon>Fabales</taxon>
        <taxon>Fabaceae</taxon>
        <taxon>Papilionoideae</taxon>
        <taxon>50 kb inversion clade</taxon>
        <taxon>NPAAA clade</taxon>
        <taxon>Hologalegina</taxon>
        <taxon>IRL clade</taxon>
        <taxon>Cicereae</taxon>
        <taxon>Cicer</taxon>
    </lineage>
</organism>
<dbReference type="GO" id="GO:0005737">
    <property type="term" value="C:cytoplasm"/>
    <property type="evidence" value="ECO:0007669"/>
    <property type="project" value="TreeGrafter"/>
</dbReference>
<dbReference type="InterPro" id="IPR045074">
    <property type="entry name" value="GST_C_Tau"/>
</dbReference>
<protein>
    <recommendedName>
        <fullName evidence="1">glutathione transferase</fullName>
        <ecNumber evidence="1">2.5.1.18</ecNumber>
    </recommendedName>
</protein>
<feature type="domain" description="GST C-terminal" evidence="6">
    <location>
        <begin position="90"/>
        <end position="221"/>
    </location>
</feature>
<dbReference type="InterPro" id="IPR040079">
    <property type="entry name" value="Glutathione_S-Trfase"/>
</dbReference>
<dbReference type="EMBL" id="KT336760">
    <property type="protein sequence ID" value="ALZ41813.1"/>
    <property type="molecule type" value="mRNA"/>
</dbReference>
<dbReference type="SFLD" id="SFLDS00019">
    <property type="entry name" value="Glutathione_Transferase_(cytos"/>
    <property type="match status" value="1"/>
</dbReference>
<name>A0A109XUJ8_CICAR</name>
<evidence type="ECO:0000259" key="6">
    <source>
        <dbReference type="PROSITE" id="PS50405"/>
    </source>
</evidence>
<dbReference type="EC" id="2.5.1.18" evidence="1"/>
<evidence type="ECO:0000256" key="3">
    <source>
        <dbReference type="ARBA" id="ARBA00025743"/>
    </source>
</evidence>
<dbReference type="InterPro" id="IPR036282">
    <property type="entry name" value="Glutathione-S-Trfase_C_sf"/>
</dbReference>
<dbReference type="SUPFAM" id="SSF52833">
    <property type="entry name" value="Thioredoxin-like"/>
    <property type="match status" value="1"/>
</dbReference>